<dbReference type="OrthoDB" id="10658737at2759"/>
<reference evidence="2 3" key="1">
    <citation type="journal article" date="2015" name="Genome Biol. Evol.">
        <title>Phylogenomic analyses indicate that early fungi evolved digesting cell walls of algal ancestors of land plants.</title>
        <authorList>
            <person name="Chang Y."/>
            <person name="Wang S."/>
            <person name="Sekimoto S."/>
            <person name="Aerts A.L."/>
            <person name="Choi C."/>
            <person name="Clum A."/>
            <person name="LaButti K.M."/>
            <person name="Lindquist E.A."/>
            <person name="Yee Ngan C."/>
            <person name="Ohm R.A."/>
            <person name="Salamov A.A."/>
            <person name="Grigoriev I.V."/>
            <person name="Spatafora J.W."/>
            <person name="Berbee M.L."/>
        </authorList>
    </citation>
    <scope>NUCLEOTIDE SEQUENCE [LARGE SCALE GENOMIC DNA]</scope>
    <source>
        <strain evidence="2 3">JEL478</strain>
    </source>
</reference>
<feature type="region of interest" description="Disordered" evidence="1">
    <location>
        <begin position="42"/>
        <end position="211"/>
    </location>
</feature>
<dbReference type="AlphaFoldDB" id="A0A139A7Z2"/>
<feature type="compositionally biased region" description="Polar residues" evidence="1">
    <location>
        <begin position="321"/>
        <end position="332"/>
    </location>
</feature>
<evidence type="ECO:0000313" key="2">
    <source>
        <dbReference type="EMBL" id="KXS12916.1"/>
    </source>
</evidence>
<feature type="compositionally biased region" description="Low complexity" evidence="1">
    <location>
        <begin position="79"/>
        <end position="91"/>
    </location>
</feature>
<dbReference type="Proteomes" id="UP000070544">
    <property type="component" value="Unassembled WGS sequence"/>
</dbReference>
<keyword evidence="3" id="KW-1185">Reference proteome</keyword>
<feature type="compositionally biased region" description="Polar residues" evidence="1">
    <location>
        <begin position="59"/>
        <end position="78"/>
    </location>
</feature>
<accession>A0A139A7Z2</accession>
<protein>
    <submittedName>
        <fullName evidence="2">Uncharacterized protein</fullName>
    </submittedName>
</protein>
<proteinExistence type="predicted"/>
<feature type="compositionally biased region" description="Polar residues" evidence="1">
    <location>
        <begin position="98"/>
        <end position="107"/>
    </location>
</feature>
<dbReference type="EMBL" id="KQ965783">
    <property type="protein sequence ID" value="KXS12916.1"/>
    <property type="molecule type" value="Genomic_DNA"/>
</dbReference>
<evidence type="ECO:0000256" key="1">
    <source>
        <dbReference type="SAM" id="MobiDB-lite"/>
    </source>
</evidence>
<sequence>MPVKASFAVFSDMESTSAPPLAKKAPLGLAKPANARILAPKPFSAKDLNAPPPAPYIPQTKSSLLRRQPLGSTGQKQALKSSPGPSLKPSKVIPANKPSKSPQTAPTTKVAVIPSSVKPGTSTAVKSGPPRQPSRKSPRSDAPDPPRHRTCECSHPGHPTTCPCFRHIWDKENRCPKTGVYSNDPKQKPARSEKRDDRNAEDGNTVASEVDDVLQDLSPAFDVEVEGGLEVSNTIAVATVTVRSSSSRPSSVQPSQSTTTHRTTTTTTTTATAKSISASRVTTSTTSTTIVAPTRRTTRQTQPQPSVSPPTAPSRIPTRPLTRTTARVSQPPATRRTLPRMSVEDSENAPPATTTGRMKPDSPTKRTLSPSLLPEPSKRIRPAKPAKPDFDAPAKKTAVGALAERTEQGGGELPGQPRSDIEEDAMNDMAKMQQIPQMQL</sequence>
<feature type="region of interest" description="Disordered" evidence="1">
    <location>
        <begin position="240"/>
        <end position="440"/>
    </location>
</feature>
<feature type="compositionally biased region" description="Basic and acidic residues" evidence="1">
    <location>
        <begin position="185"/>
        <end position="201"/>
    </location>
</feature>
<organism evidence="2 3">
    <name type="scientific">Gonapodya prolifera (strain JEL478)</name>
    <name type="common">Monoblepharis prolifera</name>
    <dbReference type="NCBI Taxonomy" id="1344416"/>
    <lineage>
        <taxon>Eukaryota</taxon>
        <taxon>Fungi</taxon>
        <taxon>Fungi incertae sedis</taxon>
        <taxon>Chytridiomycota</taxon>
        <taxon>Chytridiomycota incertae sedis</taxon>
        <taxon>Monoblepharidomycetes</taxon>
        <taxon>Monoblepharidales</taxon>
        <taxon>Gonapodyaceae</taxon>
        <taxon>Gonapodya</taxon>
    </lineage>
</organism>
<feature type="compositionally biased region" description="Basic and acidic residues" evidence="1">
    <location>
        <begin position="138"/>
        <end position="152"/>
    </location>
</feature>
<evidence type="ECO:0000313" key="3">
    <source>
        <dbReference type="Proteomes" id="UP000070544"/>
    </source>
</evidence>
<dbReference type="STRING" id="1344416.A0A139A7Z2"/>
<name>A0A139A7Z2_GONPJ</name>
<feature type="compositionally biased region" description="Low complexity" evidence="1">
    <location>
        <begin position="240"/>
        <end position="305"/>
    </location>
</feature>
<gene>
    <name evidence="2" type="ORF">M427DRAFT_59030</name>
</gene>